<keyword evidence="2" id="KW-0472">Membrane</keyword>
<name>A0A2C5Y8X3_9HYPO</name>
<feature type="compositionally biased region" description="Acidic residues" evidence="1">
    <location>
        <begin position="129"/>
        <end position="142"/>
    </location>
</feature>
<comment type="caution">
    <text evidence="3">The sequence shown here is derived from an EMBL/GenBank/DDBJ whole genome shotgun (WGS) entry which is preliminary data.</text>
</comment>
<reference evidence="3 4" key="1">
    <citation type="submission" date="2017-06" db="EMBL/GenBank/DDBJ databases">
        <title>Ant-infecting Ophiocordyceps genomes reveal a high diversity of potential behavioral manipulation genes and a possible major role for enterotoxins.</title>
        <authorList>
            <person name="De Bekker C."/>
            <person name="Evans H.C."/>
            <person name="Brachmann A."/>
            <person name="Hughes D.P."/>
        </authorList>
    </citation>
    <scope>NUCLEOTIDE SEQUENCE [LARGE SCALE GENOMIC DNA]</scope>
    <source>
        <strain evidence="3 4">Map64</strain>
    </source>
</reference>
<dbReference type="Proteomes" id="UP000226192">
    <property type="component" value="Unassembled WGS sequence"/>
</dbReference>
<keyword evidence="4" id="KW-1185">Reference proteome</keyword>
<evidence type="ECO:0000313" key="3">
    <source>
        <dbReference type="EMBL" id="PHH65935.1"/>
    </source>
</evidence>
<evidence type="ECO:0000256" key="2">
    <source>
        <dbReference type="SAM" id="Phobius"/>
    </source>
</evidence>
<dbReference type="AlphaFoldDB" id="A0A2C5Y8X3"/>
<evidence type="ECO:0000313" key="4">
    <source>
        <dbReference type="Proteomes" id="UP000226192"/>
    </source>
</evidence>
<organism evidence="3 4">
    <name type="scientific">Ophiocordyceps australis</name>
    <dbReference type="NCBI Taxonomy" id="1399860"/>
    <lineage>
        <taxon>Eukaryota</taxon>
        <taxon>Fungi</taxon>
        <taxon>Dikarya</taxon>
        <taxon>Ascomycota</taxon>
        <taxon>Pezizomycotina</taxon>
        <taxon>Sordariomycetes</taxon>
        <taxon>Hypocreomycetidae</taxon>
        <taxon>Hypocreales</taxon>
        <taxon>Ophiocordycipitaceae</taxon>
        <taxon>Ophiocordyceps</taxon>
    </lineage>
</organism>
<accession>A0A2C5Y8X3</accession>
<proteinExistence type="predicted"/>
<feature type="region of interest" description="Disordered" evidence="1">
    <location>
        <begin position="129"/>
        <end position="155"/>
    </location>
</feature>
<feature type="compositionally biased region" description="Basic and acidic residues" evidence="1">
    <location>
        <begin position="49"/>
        <end position="68"/>
    </location>
</feature>
<evidence type="ECO:0000256" key="1">
    <source>
        <dbReference type="SAM" id="MobiDB-lite"/>
    </source>
</evidence>
<feature type="transmembrane region" description="Helical" evidence="2">
    <location>
        <begin position="188"/>
        <end position="214"/>
    </location>
</feature>
<feature type="compositionally biased region" description="Polar residues" evidence="1">
    <location>
        <begin position="70"/>
        <end position="81"/>
    </location>
</feature>
<feature type="compositionally biased region" description="Basic and acidic residues" evidence="1">
    <location>
        <begin position="84"/>
        <end position="93"/>
    </location>
</feature>
<keyword evidence="2" id="KW-1133">Transmembrane helix</keyword>
<dbReference type="EMBL" id="NJET01000012">
    <property type="protein sequence ID" value="PHH65935.1"/>
    <property type="molecule type" value="Genomic_DNA"/>
</dbReference>
<feature type="compositionally biased region" description="Acidic residues" evidence="1">
    <location>
        <begin position="26"/>
        <end position="35"/>
    </location>
</feature>
<sequence>MYSMRHRGRGAALGHNRFAQLLDLESSADESEDESTQTKPIVEHQASTLDRHEDFGNHEEDGTQEESKPGSLQESSRSNQRAAPESKEDRSLKNGDCYSARQDKTTEEFTPIAEMLPHATAGNGIDEATDVQEQPSEEEEGVEDTHHQSVATETKVFPPLNYTKPVSHDTLHRTSSLPIYEVRVDSRLVIIAMVLAIIVTALVIIAIVMVLLLMRRVFDFEYVQMWRG</sequence>
<keyword evidence="2" id="KW-0812">Transmembrane</keyword>
<gene>
    <name evidence="3" type="ORF">CDD81_883</name>
</gene>
<feature type="region of interest" description="Disordered" evidence="1">
    <location>
        <begin position="23"/>
        <end position="97"/>
    </location>
</feature>
<protein>
    <submittedName>
        <fullName evidence="3">Uncharacterized protein</fullName>
    </submittedName>
</protein>